<accession>A0A1F5LAP5</accession>
<dbReference type="SUPFAM" id="SSF103473">
    <property type="entry name" value="MFS general substrate transporter"/>
    <property type="match status" value="1"/>
</dbReference>
<feature type="transmembrane region" description="Helical" evidence="5">
    <location>
        <begin position="138"/>
        <end position="158"/>
    </location>
</feature>
<keyword evidence="2 5" id="KW-0812">Transmembrane</keyword>
<dbReference type="AlphaFoldDB" id="A0A1F5LAP5"/>
<feature type="transmembrane region" description="Helical" evidence="5">
    <location>
        <begin position="199"/>
        <end position="219"/>
    </location>
</feature>
<feature type="transmembrane region" description="Helical" evidence="5">
    <location>
        <begin position="307"/>
        <end position="326"/>
    </location>
</feature>
<dbReference type="GeneID" id="34579003"/>
<evidence type="ECO:0000313" key="8">
    <source>
        <dbReference type="Proteomes" id="UP000177622"/>
    </source>
</evidence>
<evidence type="ECO:0000256" key="5">
    <source>
        <dbReference type="SAM" id="Phobius"/>
    </source>
</evidence>
<dbReference type="OrthoDB" id="3357846at2759"/>
<dbReference type="STRING" id="1835702.A0A1F5LAP5"/>
<dbReference type="PROSITE" id="PS50850">
    <property type="entry name" value="MFS"/>
    <property type="match status" value="1"/>
</dbReference>
<comment type="subcellular location">
    <subcellularLocation>
        <location evidence="1">Membrane</location>
        <topology evidence="1">Multi-pass membrane protein</topology>
    </subcellularLocation>
</comment>
<dbReference type="InterPro" id="IPR020846">
    <property type="entry name" value="MFS_dom"/>
</dbReference>
<feature type="domain" description="Major facilitator superfamily (MFS) profile" evidence="6">
    <location>
        <begin position="68"/>
        <end position="508"/>
    </location>
</feature>
<evidence type="ECO:0000259" key="6">
    <source>
        <dbReference type="PROSITE" id="PS50850"/>
    </source>
</evidence>
<evidence type="ECO:0000256" key="2">
    <source>
        <dbReference type="ARBA" id="ARBA00022692"/>
    </source>
</evidence>
<dbReference type="RefSeq" id="XP_022485751.1">
    <property type="nucleotide sequence ID" value="XM_022634269.1"/>
</dbReference>
<dbReference type="Pfam" id="PF07690">
    <property type="entry name" value="MFS_1"/>
    <property type="match status" value="1"/>
</dbReference>
<protein>
    <recommendedName>
        <fullName evidence="6">Major facilitator superfamily (MFS) profile domain-containing protein</fullName>
    </recommendedName>
</protein>
<name>A0A1F5LAP5_PENAI</name>
<keyword evidence="3 5" id="KW-1133">Transmembrane helix</keyword>
<dbReference type="GO" id="GO:0015244">
    <property type="term" value="F:fluconazole transmembrane transporter activity"/>
    <property type="evidence" value="ECO:0007669"/>
    <property type="project" value="TreeGrafter"/>
</dbReference>
<dbReference type="CDD" id="cd17323">
    <property type="entry name" value="MFS_Tpo1_MDR_like"/>
    <property type="match status" value="1"/>
</dbReference>
<feature type="transmembrane region" description="Helical" evidence="5">
    <location>
        <begin position="165"/>
        <end position="187"/>
    </location>
</feature>
<sequence length="547" mass="59334">MESLNILLRDSLFGRLLNYALKGQFFSYNGPESLKDEGLSSPDPQQRIIVGFVGPDDPDIPRNWPTPARTVAGLNVMLLNFSFYAASAIFTPSISGIEEAFGATTAAGTLGLSLFVIAYGIGPLILSPLSSLPTLGRSPVYVLGCLAFCLLNIGTALANNLQTVLILRFLGGFIGSTPISVGGASLMEICTPTEAPYAIAFYAVSGVCGPILGPILGTLVIKRWKSWTATLWLLSGITAFTTVSVFFFLPETSSSNILLRRANCLRAQTGNPAYQSEAEIESSSESLAVRIVKDMGNDLKLACLDPVILFVNMHTMLVYGVLYLWFEFFPFVFDGIYHFTAIQQGLAFFGILVGAAVSVVAYVLWLYFSYQPRVANANVVVEPEVRLVPGQIGAICIPICLFIFAWTSRASVHWIVPVIGTAFFAPGFYLTFQSILNYLGESYPRYVASVFAGNTFFRSSFGGALPLAAPRMLNSLGIGWASSMLGFIAVAMVPLPFILQRVQLPIAAYHSNVWKTKKLARPFWKMISVADASPFETLTPSALIGLR</sequence>
<feature type="transmembrane region" description="Helical" evidence="5">
    <location>
        <begin position="346"/>
        <end position="368"/>
    </location>
</feature>
<feature type="transmembrane region" description="Helical" evidence="5">
    <location>
        <begin position="231"/>
        <end position="249"/>
    </location>
</feature>
<reference evidence="7 8" key="1">
    <citation type="journal article" date="2016" name="Sci. Rep.">
        <title>Penicillium arizonense, a new, genome sequenced fungal species, reveals a high chemical diversity in secreted metabolites.</title>
        <authorList>
            <person name="Grijseels S."/>
            <person name="Nielsen J.C."/>
            <person name="Randelovic M."/>
            <person name="Nielsen J."/>
            <person name="Nielsen K.F."/>
            <person name="Workman M."/>
            <person name="Frisvad J.C."/>
        </authorList>
    </citation>
    <scope>NUCLEOTIDE SEQUENCE [LARGE SCALE GENOMIC DNA]</scope>
    <source>
        <strain evidence="7 8">CBS 141311</strain>
    </source>
</reference>
<dbReference type="EMBL" id="LXJU01000017">
    <property type="protein sequence ID" value="OGE50303.1"/>
    <property type="molecule type" value="Genomic_DNA"/>
</dbReference>
<evidence type="ECO:0000313" key="7">
    <source>
        <dbReference type="EMBL" id="OGE50303.1"/>
    </source>
</evidence>
<dbReference type="PANTHER" id="PTHR23502:SF23">
    <property type="entry name" value="FLUCONAZOLE RESISTANCE PROTEIN 1"/>
    <property type="match status" value="1"/>
</dbReference>
<proteinExistence type="predicted"/>
<comment type="caution">
    <text evidence="7">The sequence shown here is derived from an EMBL/GenBank/DDBJ whole genome shotgun (WGS) entry which is preliminary data.</text>
</comment>
<dbReference type="Gene3D" id="1.20.1250.20">
    <property type="entry name" value="MFS general substrate transporter like domains"/>
    <property type="match status" value="1"/>
</dbReference>
<dbReference type="PANTHER" id="PTHR23502">
    <property type="entry name" value="MAJOR FACILITATOR SUPERFAMILY"/>
    <property type="match status" value="1"/>
</dbReference>
<dbReference type="InterPro" id="IPR011701">
    <property type="entry name" value="MFS"/>
</dbReference>
<organism evidence="7 8">
    <name type="scientific">Penicillium arizonense</name>
    <dbReference type="NCBI Taxonomy" id="1835702"/>
    <lineage>
        <taxon>Eukaryota</taxon>
        <taxon>Fungi</taxon>
        <taxon>Dikarya</taxon>
        <taxon>Ascomycota</taxon>
        <taxon>Pezizomycotina</taxon>
        <taxon>Eurotiomycetes</taxon>
        <taxon>Eurotiomycetidae</taxon>
        <taxon>Eurotiales</taxon>
        <taxon>Aspergillaceae</taxon>
        <taxon>Penicillium</taxon>
    </lineage>
</organism>
<keyword evidence="4 5" id="KW-0472">Membrane</keyword>
<feature type="transmembrane region" description="Helical" evidence="5">
    <location>
        <begin position="478"/>
        <end position="499"/>
    </location>
</feature>
<feature type="transmembrane region" description="Helical" evidence="5">
    <location>
        <begin position="103"/>
        <end position="126"/>
    </location>
</feature>
<evidence type="ECO:0000256" key="1">
    <source>
        <dbReference type="ARBA" id="ARBA00004141"/>
    </source>
</evidence>
<feature type="transmembrane region" description="Helical" evidence="5">
    <location>
        <begin position="414"/>
        <end position="436"/>
    </location>
</feature>
<dbReference type="InterPro" id="IPR036259">
    <property type="entry name" value="MFS_trans_sf"/>
</dbReference>
<feature type="transmembrane region" description="Helical" evidence="5">
    <location>
        <begin position="71"/>
        <end position="91"/>
    </location>
</feature>
<evidence type="ECO:0000256" key="3">
    <source>
        <dbReference type="ARBA" id="ARBA00022989"/>
    </source>
</evidence>
<dbReference type="Proteomes" id="UP000177622">
    <property type="component" value="Unassembled WGS sequence"/>
</dbReference>
<keyword evidence="8" id="KW-1185">Reference proteome</keyword>
<gene>
    <name evidence="7" type="ORF">PENARI_c017G02453</name>
</gene>
<dbReference type="GO" id="GO:0005886">
    <property type="term" value="C:plasma membrane"/>
    <property type="evidence" value="ECO:0007669"/>
    <property type="project" value="TreeGrafter"/>
</dbReference>
<dbReference type="GO" id="GO:1990961">
    <property type="term" value="P:xenobiotic detoxification by transmembrane export across the plasma membrane"/>
    <property type="evidence" value="ECO:0007669"/>
    <property type="project" value="TreeGrafter"/>
</dbReference>
<evidence type="ECO:0000256" key="4">
    <source>
        <dbReference type="ARBA" id="ARBA00023136"/>
    </source>
</evidence>
<feature type="transmembrane region" description="Helical" evidence="5">
    <location>
        <begin position="388"/>
        <end position="407"/>
    </location>
</feature>
<dbReference type="FunFam" id="1.20.1250.20:FF:000011">
    <property type="entry name" value="MFS multidrug transporter, putative"/>
    <property type="match status" value="1"/>
</dbReference>